<dbReference type="RefSeq" id="WP_132692761.1">
    <property type="nucleotide sequence ID" value="NZ_SKBU01000037.1"/>
</dbReference>
<evidence type="ECO:0000259" key="3">
    <source>
        <dbReference type="SMART" id="SM00829"/>
    </source>
</evidence>
<proteinExistence type="predicted"/>
<name>A0A4R1BAB0_9ACTN</name>
<dbReference type="InterPro" id="IPR036291">
    <property type="entry name" value="NAD(P)-bd_dom_sf"/>
</dbReference>
<dbReference type="AlphaFoldDB" id="A0A4R1BAB0"/>
<protein>
    <submittedName>
        <fullName evidence="4">Alcohol dehydrogenase</fullName>
    </submittedName>
</protein>
<dbReference type="GO" id="GO:0016651">
    <property type="term" value="F:oxidoreductase activity, acting on NAD(P)H"/>
    <property type="evidence" value="ECO:0007669"/>
    <property type="project" value="TreeGrafter"/>
</dbReference>
<organism evidence="4 5">
    <name type="scientific">Rubrobacter taiwanensis</name>
    <dbReference type="NCBI Taxonomy" id="185139"/>
    <lineage>
        <taxon>Bacteria</taxon>
        <taxon>Bacillati</taxon>
        <taxon>Actinomycetota</taxon>
        <taxon>Rubrobacteria</taxon>
        <taxon>Rubrobacterales</taxon>
        <taxon>Rubrobacteraceae</taxon>
        <taxon>Rubrobacter</taxon>
    </lineage>
</organism>
<dbReference type="Pfam" id="PF08240">
    <property type="entry name" value="ADH_N"/>
    <property type="match status" value="1"/>
</dbReference>
<evidence type="ECO:0000313" key="4">
    <source>
        <dbReference type="EMBL" id="TCJ13879.1"/>
    </source>
</evidence>
<dbReference type="GO" id="GO:0070402">
    <property type="term" value="F:NADPH binding"/>
    <property type="evidence" value="ECO:0007669"/>
    <property type="project" value="TreeGrafter"/>
</dbReference>
<dbReference type="SUPFAM" id="SSF51735">
    <property type="entry name" value="NAD(P)-binding Rossmann-fold domains"/>
    <property type="match status" value="1"/>
</dbReference>
<dbReference type="InterPro" id="IPR013154">
    <property type="entry name" value="ADH-like_N"/>
</dbReference>
<dbReference type="OrthoDB" id="3813297at2"/>
<dbReference type="SMART" id="SM00829">
    <property type="entry name" value="PKS_ER"/>
    <property type="match status" value="1"/>
</dbReference>
<dbReference type="InterPro" id="IPR011032">
    <property type="entry name" value="GroES-like_sf"/>
</dbReference>
<accession>A0A4R1BAB0</accession>
<keyword evidence="1" id="KW-0521">NADP</keyword>
<feature type="domain" description="Enoyl reductase (ER)" evidence="3">
    <location>
        <begin position="9"/>
        <end position="308"/>
    </location>
</feature>
<dbReference type="Proteomes" id="UP000295244">
    <property type="component" value="Unassembled WGS sequence"/>
</dbReference>
<dbReference type="PANTHER" id="PTHR48106">
    <property type="entry name" value="QUINONE OXIDOREDUCTASE PIG3-RELATED"/>
    <property type="match status" value="1"/>
</dbReference>
<dbReference type="Gene3D" id="3.90.180.10">
    <property type="entry name" value="Medium-chain alcohol dehydrogenases, catalytic domain"/>
    <property type="match status" value="1"/>
</dbReference>
<evidence type="ECO:0000313" key="5">
    <source>
        <dbReference type="Proteomes" id="UP000295244"/>
    </source>
</evidence>
<dbReference type="SUPFAM" id="SSF50129">
    <property type="entry name" value="GroES-like"/>
    <property type="match status" value="1"/>
</dbReference>
<dbReference type="CDD" id="cd08270">
    <property type="entry name" value="MDR4"/>
    <property type="match status" value="1"/>
</dbReference>
<keyword evidence="5" id="KW-1185">Reference proteome</keyword>
<keyword evidence="2" id="KW-0560">Oxidoreductase</keyword>
<gene>
    <name evidence="4" type="ORF">E0L93_14310</name>
</gene>
<dbReference type="InterPro" id="IPR020843">
    <property type="entry name" value="ER"/>
</dbReference>
<evidence type="ECO:0000256" key="2">
    <source>
        <dbReference type="ARBA" id="ARBA00023002"/>
    </source>
</evidence>
<comment type="caution">
    <text evidence="4">The sequence shown here is derived from an EMBL/GenBank/DDBJ whole genome shotgun (WGS) entry which is preliminary data.</text>
</comment>
<dbReference type="EMBL" id="SKBU01000037">
    <property type="protein sequence ID" value="TCJ13879.1"/>
    <property type="molecule type" value="Genomic_DNA"/>
</dbReference>
<evidence type="ECO:0000256" key="1">
    <source>
        <dbReference type="ARBA" id="ARBA00022857"/>
    </source>
</evidence>
<dbReference type="Pfam" id="PF00107">
    <property type="entry name" value="ADH_zinc_N"/>
    <property type="match status" value="1"/>
</dbReference>
<sequence>MRAVVVDTGTPTRLTLERVEPPTPAADEALVRVAAFSLNRGEVRRAQAAPDGRRPGWDLAGTVERAAADGSGPPEGARVVGFVPEGAWAEMVAVPTRSLAELPEPVTFVTASTLPIAGLTPLYSLDLTGGVAGRTVLVTGASGGAGDFAIRLANLSGARVVALVRREEHRELVLGAGAHEAVVDETGAAAAEYGPYHLILDSVGGEVLGNALGMLAPDGLCVAFGVSATPETTFDARRFFLTGGARLYGMIIFHELKKKPAGDGLARLVRLVAEGKLRPHISVEESWVRVGEVARSLMEREFTGKAVLRVEG</sequence>
<dbReference type="InterPro" id="IPR013149">
    <property type="entry name" value="ADH-like_C"/>
</dbReference>
<dbReference type="Gene3D" id="3.40.50.720">
    <property type="entry name" value="NAD(P)-binding Rossmann-like Domain"/>
    <property type="match status" value="1"/>
</dbReference>
<reference evidence="4 5" key="1">
    <citation type="submission" date="2019-03" db="EMBL/GenBank/DDBJ databases">
        <title>Whole genome sequence of a novel Rubrobacter taiwanensis strain, isolated from Yellowstone National Park.</title>
        <authorList>
            <person name="Freed S."/>
            <person name="Ramaley R.F."/>
            <person name="Kyndt J.A."/>
        </authorList>
    </citation>
    <scope>NUCLEOTIDE SEQUENCE [LARGE SCALE GENOMIC DNA]</scope>
    <source>
        <strain evidence="4 5">Yellowstone</strain>
    </source>
</reference>